<protein>
    <submittedName>
        <fullName evidence="1">Uncharacterized protein</fullName>
    </submittedName>
</protein>
<name>A0A1C7LT17_GRIFR</name>
<accession>A0A1C7LT17</accession>
<dbReference type="Proteomes" id="UP000092993">
    <property type="component" value="Unassembled WGS sequence"/>
</dbReference>
<proteinExistence type="predicted"/>
<evidence type="ECO:0000313" key="1">
    <source>
        <dbReference type="EMBL" id="OBZ67790.1"/>
    </source>
</evidence>
<comment type="caution">
    <text evidence="1">The sequence shown here is derived from an EMBL/GenBank/DDBJ whole genome shotgun (WGS) entry which is preliminary data.</text>
</comment>
<evidence type="ECO:0000313" key="2">
    <source>
        <dbReference type="Proteomes" id="UP000092993"/>
    </source>
</evidence>
<organism evidence="1 2">
    <name type="scientific">Grifola frondosa</name>
    <name type="common">Maitake</name>
    <name type="synonym">Polyporus frondosus</name>
    <dbReference type="NCBI Taxonomy" id="5627"/>
    <lineage>
        <taxon>Eukaryota</taxon>
        <taxon>Fungi</taxon>
        <taxon>Dikarya</taxon>
        <taxon>Basidiomycota</taxon>
        <taxon>Agaricomycotina</taxon>
        <taxon>Agaricomycetes</taxon>
        <taxon>Polyporales</taxon>
        <taxon>Grifolaceae</taxon>
        <taxon>Grifola</taxon>
    </lineage>
</organism>
<sequence>MAALVSVENRPLAGLSVEFPPCYSLERARSKLTARFFVINIFMRGFMSSLRNSLQGAPQVRTSRIALGGYGWDASKTTVCRRYMSISRSIQYGPPT</sequence>
<reference evidence="1 2" key="1">
    <citation type="submission" date="2016-03" db="EMBL/GenBank/DDBJ databases">
        <title>Whole genome sequencing of Grifola frondosa 9006-11.</title>
        <authorList>
            <person name="Min B."/>
            <person name="Park H."/>
            <person name="Kim J.-G."/>
            <person name="Cho H."/>
            <person name="Oh Y.-L."/>
            <person name="Kong W.-S."/>
            <person name="Choi I.-G."/>
        </authorList>
    </citation>
    <scope>NUCLEOTIDE SEQUENCE [LARGE SCALE GENOMIC DNA]</scope>
    <source>
        <strain evidence="1 2">9006-11</strain>
    </source>
</reference>
<dbReference type="AlphaFoldDB" id="A0A1C7LT17"/>
<gene>
    <name evidence="1" type="ORF">A0H81_12334</name>
</gene>
<keyword evidence="2" id="KW-1185">Reference proteome</keyword>
<dbReference type="EMBL" id="LUGG01000023">
    <property type="protein sequence ID" value="OBZ67790.1"/>
    <property type="molecule type" value="Genomic_DNA"/>
</dbReference>